<evidence type="ECO:0000256" key="1">
    <source>
        <dbReference type="SAM" id="MobiDB-lite"/>
    </source>
</evidence>
<dbReference type="GO" id="GO:0006397">
    <property type="term" value="P:mRNA processing"/>
    <property type="evidence" value="ECO:0007669"/>
    <property type="project" value="InterPro"/>
</dbReference>
<dbReference type="CDD" id="cd01651">
    <property type="entry name" value="RT_G2_intron"/>
    <property type="match status" value="1"/>
</dbReference>
<dbReference type="PANTHER" id="PTHR34047">
    <property type="entry name" value="NUCLEAR INTRON MATURASE 1, MITOCHONDRIAL-RELATED"/>
    <property type="match status" value="1"/>
</dbReference>
<sequence>MQSAETVLDVIRDRGKRGLPLERIYRQLFNRDLFLVAYGRIYRNNGAMTPGVTGETVDGMSMVKIDAIIERLRSESYRWTPVKRVYIEKKGDSKKKRPLGLPTWSDKLVAEVVRLLLEAYYDVQFSGRSHGFRPGRGCHTALQEVVKSWTGTRWFIEGDISDCFGSLDHEVMLMILREKIHDGRFVELIHCMLRAGYLEDWQWNATLSGAPQGGVVSPVLSNIYLDRLDRFVEQELLSDYNRGKQRRHHAEYHRLDARMWRAVARGDKEAARELRLKRRSLPSLDPHDPGFRRLRYIRYADDWLLGFAGPKNEAEEIKSRVKEFLYADLKLSLSEPKTLITHASSQAARFLGYEVKAQRCDTKLTGPRRSANGIIGLFVPQELVRQRCSPYMRNGKPYQRGVLLHDSDFSIVAAYQAEYRGLVQYYLLAQDVSRLSRLRWVMESSMLKTLASKHRTSATRMAQKYKAVVASPDGPRTCFEVRVSRGADKKPLVARFGGIPLKRQRMAEVTDKEPLPMTYFGRNELAKRLLADTCEMCGSAEKVEVHHIRKLADLNKPGRPARPVWALIMASRRRKTLVVCQACHHGIHAGRAPSSTRRESLESGVLGN</sequence>
<dbReference type="RefSeq" id="WP_127154621.1">
    <property type="nucleotide sequence ID" value="NZ_CP029042.1"/>
</dbReference>
<evidence type="ECO:0000259" key="2">
    <source>
        <dbReference type="PROSITE" id="PS50878"/>
    </source>
</evidence>
<dbReference type="InterPro" id="IPR000477">
    <property type="entry name" value="RT_dom"/>
</dbReference>
<evidence type="ECO:0000313" key="4">
    <source>
        <dbReference type="EMBL" id="AZS76170.1"/>
    </source>
</evidence>
<dbReference type="PROSITE" id="PS50878">
    <property type="entry name" value="RT_POL"/>
    <property type="match status" value="1"/>
</dbReference>
<dbReference type="InterPro" id="IPR049030">
    <property type="entry name" value="AI2M-like_HNH"/>
</dbReference>
<feature type="domain" description="Reverse transcriptase" evidence="2">
    <location>
        <begin position="68"/>
        <end position="355"/>
    </location>
</feature>
<dbReference type="InterPro" id="IPR024937">
    <property type="entry name" value="Domain_X"/>
</dbReference>
<dbReference type="EMBL" id="CP029042">
    <property type="protein sequence ID" value="AZS75921.1"/>
    <property type="molecule type" value="Genomic_DNA"/>
</dbReference>
<accession>A0A3S9YLR7</accession>
<dbReference type="Pfam" id="PF00078">
    <property type="entry name" value="RVT_1"/>
    <property type="match status" value="1"/>
</dbReference>
<proteinExistence type="predicted"/>
<dbReference type="AlphaFoldDB" id="A0A3S9YLR7"/>
<name>A0A3S9YLR7_9ACTN</name>
<evidence type="ECO:0000313" key="3">
    <source>
        <dbReference type="EMBL" id="AZS75921.1"/>
    </source>
</evidence>
<dbReference type="Pfam" id="PF01348">
    <property type="entry name" value="Intron_maturas2"/>
    <property type="match status" value="1"/>
</dbReference>
<dbReference type="InterPro" id="IPR043502">
    <property type="entry name" value="DNA/RNA_pol_sf"/>
</dbReference>
<gene>
    <name evidence="3" type="ORF">DDE74_38105</name>
    <name evidence="4" type="ORF">DDE74_39810</name>
</gene>
<evidence type="ECO:0000313" key="5">
    <source>
        <dbReference type="Proteomes" id="UP000275579"/>
    </source>
</evidence>
<dbReference type="Pfam" id="PF21368">
    <property type="entry name" value="AI2M-like_HNH"/>
    <property type="match status" value="1"/>
</dbReference>
<dbReference type="EMBL" id="CP029042">
    <property type="protein sequence ID" value="AZS76170.1"/>
    <property type="molecule type" value="Genomic_DNA"/>
</dbReference>
<dbReference type="PANTHER" id="PTHR34047:SF8">
    <property type="entry name" value="PROTEIN YKFC"/>
    <property type="match status" value="1"/>
</dbReference>
<dbReference type="SUPFAM" id="SSF56672">
    <property type="entry name" value="DNA/RNA polymerases"/>
    <property type="match status" value="1"/>
</dbReference>
<dbReference type="InterPro" id="IPR051083">
    <property type="entry name" value="GrpII_Intron_Splice-Mob/Def"/>
</dbReference>
<dbReference type="Proteomes" id="UP000275579">
    <property type="component" value="Chromosome"/>
</dbReference>
<organism evidence="3 5">
    <name type="scientific">Streptomyces lydicus</name>
    <dbReference type="NCBI Taxonomy" id="47763"/>
    <lineage>
        <taxon>Bacteria</taxon>
        <taxon>Bacillati</taxon>
        <taxon>Actinomycetota</taxon>
        <taxon>Actinomycetes</taxon>
        <taxon>Kitasatosporales</taxon>
        <taxon>Streptomycetaceae</taxon>
        <taxon>Streptomyces</taxon>
    </lineage>
</organism>
<feature type="region of interest" description="Disordered" evidence="1">
    <location>
        <begin position="589"/>
        <end position="608"/>
    </location>
</feature>
<reference evidence="3 5" key="1">
    <citation type="submission" date="2018-04" db="EMBL/GenBank/DDBJ databases">
        <title>Complete genome sequences of Streptomyces lydicus strain WYEC and characterization of antagonistic properties of biological control agents.</title>
        <authorList>
            <person name="Mariita R.M."/>
            <person name="Sello J.K."/>
        </authorList>
    </citation>
    <scope>NUCLEOTIDE SEQUENCE [LARGE SCALE GENOMIC DNA]</scope>
    <source>
        <strain evidence="3 5">WYEC 108</strain>
    </source>
</reference>
<protein>
    <submittedName>
        <fullName evidence="3">Maturase</fullName>
    </submittedName>
</protein>